<keyword evidence="1" id="KW-0472">Membrane</keyword>
<protein>
    <recommendedName>
        <fullName evidence="4">ABC transporter ATP-binding protein</fullName>
    </recommendedName>
</protein>
<feature type="transmembrane region" description="Helical" evidence="1">
    <location>
        <begin position="83"/>
        <end position="104"/>
    </location>
</feature>
<proteinExistence type="predicted"/>
<dbReference type="Pfam" id="PF24412">
    <property type="entry name" value="DUF7546"/>
    <property type="match status" value="1"/>
</dbReference>
<feature type="transmembrane region" description="Helical" evidence="1">
    <location>
        <begin position="193"/>
        <end position="219"/>
    </location>
</feature>
<comment type="caution">
    <text evidence="2">The sequence shown here is derived from an EMBL/GenBank/DDBJ whole genome shotgun (WGS) entry which is preliminary data.</text>
</comment>
<dbReference type="InterPro" id="IPR055968">
    <property type="entry name" value="DUF7546"/>
</dbReference>
<evidence type="ECO:0008006" key="4">
    <source>
        <dbReference type="Google" id="ProtNLM"/>
    </source>
</evidence>
<dbReference type="RefSeq" id="WP_284030679.1">
    <property type="nucleotide sequence ID" value="NZ_CP126154.1"/>
</dbReference>
<reference evidence="2 3" key="1">
    <citation type="journal article" date="2019" name="Int. J. Syst. Evol. Microbiol.">
        <title>The Global Catalogue of Microorganisms (GCM) 10K type strain sequencing project: providing services to taxonomists for standard genome sequencing and annotation.</title>
        <authorList>
            <consortium name="The Broad Institute Genomics Platform"/>
            <consortium name="The Broad Institute Genome Sequencing Center for Infectious Disease"/>
            <person name="Wu L."/>
            <person name="Ma J."/>
        </authorList>
    </citation>
    <scope>NUCLEOTIDE SEQUENCE [LARGE SCALE GENOMIC DNA]</scope>
    <source>
        <strain evidence="2 3">DT31</strain>
    </source>
</reference>
<keyword evidence="1" id="KW-0812">Transmembrane</keyword>
<evidence type="ECO:0000313" key="3">
    <source>
        <dbReference type="Proteomes" id="UP001596461"/>
    </source>
</evidence>
<dbReference type="Proteomes" id="UP001596461">
    <property type="component" value="Unassembled WGS sequence"/>
</dbReference>
<feature type="transmembrane region" description="Helical" evidence="1">
    <location>
        <begin position="124"/>
        <end position="152"/>
    </location>
</feature>
<evidence type="ECO:0000256" key="1">
    <source>
        <dbReference type="SAM" id="Phobius"/>
    </source>
</evidence>
<evidence type="ECO:0000313" key="2">
    <source>
        <dbReference type="EMBL" id="MFC7070780.1"/>
    </source>
</evidence>
<keyword evidence="3" id="KW-1185">Reference proteome</keyword>
<organism evidence="2 3">
    <name type="scientific">Halobaculum lipolyticum</name>
    <dbReference type="NCBI Taxonomy" id="3032001"/>
    <lineage>
        <taxon>Archaea</taxon>
        <taxon>Methanobacteriati</taxon>
        <taxon>Methanobacteriota</taxon>
        <taxon>Stenosarchaea group</taxon>
        <taxon>Halobacteria</taxon>
        <taxon>Halobacteriales</taxon>
        <taxon>Haloferacaceae</taxon>
        <taxon>Halobaculum</taxon>
    </lineage>
</organism>
<accession>A0ABD5WGS9</accession>
<feature type="transmembrane region" description="Helical" evidence="1">
    <location>
        <begin position="21"/>
        <end position="40"/>
    </location>
</feature>
<feature type="transmembrane region" description="Helical" evidence="1">
    <location>
        <begin position="52"/>
        <end position="71"/>
    </location>
</feature>
<dbReference type="GeneID" id="81125521"/>
<dbReference type="EMBL" id="JBHTAH010000014">
    <property type="protein sequence ID" value="MFC7070780.1"/>
    <property type="molecule type" value="Genomic_DNA"/>
</dbReference>
<dbReference type="AlphaFoldDB" id="A0ABD5WGS9"/>
<name>A0ABD5WGS9_9EURY</name>
<gene>
    <name evidence="2" type="ORF">ACFQL9_14105</name>
</gene>
<keyword evidence="1" id="KW-1133">Transmembrane helix</keyword>
<sequence length="227" mass="22919">MSARTFSVSAGPLDVAVSRRELQVAALVVNLELLAVFAYFALTNATLSSPLFTLYGLVWVNLALVVFARYRPPAAEARTRRRALVVAGGYALLLAVFGGVVGVAPPGTEPGVSVAMLPPGWGPATVVNVGVAAAVLMPAKVLGYAALAYLLYGTVVDAASAGVAGVLGLFSCVSCSLPILVGAATAVVGGGGFVVAAVGGIGYGPSTLVFATTVALLWWRPGFGLLR</sequence>
<feature type="transmembrane region" description="Helical" evidence="1">
    <location>
        <begin position="164"/>
        <end position="187"/>
    </location>
</feature>